<protein>
    <submittedName>
        <fullName evidence="1">Uncharacterized protein</fullName>
    </submittedName>
</protein>
<evidence type="ECO:0000313" key="1">
    <source>
        <dbReference type="EMBL" id="NGU30991.1"/>
    </source>
</evidence>
<dbReference type="RefSeq" id="WP_164800936.1">
    <property type="nucleotide sequence ID" value="NZ_JAALLZ010000006.1"/>
</dbReference>
<gene>
    <name evidence="1" type="ORF">G6Z34_12945</name>
</gene>
<evidence type="ECO:0000313" key="2">
    <source>
        <dbReference type="Proteomes" id="UP000481454"/>
    </source>
</evidence>
<accession>A0AAP6WPU0</accession>
<name>A0AAP6WPU0_CLOPF</name>
<dbReference type="AlphaFoldDB" id="A0AAP6WPU0"/>
<sequence length="151" mass="17813">MFELEEKNKDMEQIMEGALDIILEKDLTIKEKFEEQNELILELRELNNPPIITTLPDILFKSILEIRENQEDGEYLLHILIKELTNNKDQYIEFLEDKLNTFCSKESICNCCGTELIYNYHEECVGEFQGLPAYQEFVDDEGYCPYGCMTY</sequence>
<proteinExistence type="predicted"/>
<dbReference type="EMBL" id="JAALLZ010000006">
    <property type="protein sequence ID" value="NGU30991.1"/>
    <property type="molecule type" value="Genomic_DNA"/>
</dbReference>
<organism evidence="1 2">
    <name type="scientific">Clostridium perfringens</name>
    <dbReference type="NCBI Taxonomy" id="1502"/>
    <lineage>
        <taxon>Bacteria</taxon>
        <taxon>Bacillati</taxon>
        <taxon>Bacillota</taxon>
        <taxon>Clostridia</taxon>
        <taxon>Eubacteriales</taxon>
        <taxon>Clostridiaceae</taxon>
        <taxon>Clostridium</taxon>
    </lineage>
</organism>
<reference evidence="1 2" key="1">
    <citation type="submission" date="2020-02" db="EMBL/GenBank/DDBJ databases">
        <title>Genomic Insights into the Phylogeny and Genetic Plasticity of the Human and Animal Enteric Pathogen Clostridium perfringens.</title>
        <authorList>
            <person name="Feng Y."/>
            <person name="Hu Y."/>
        </authorList>
    </citation>
    <scope>NUCLEOTIDE SEQUENCE [LARGE SCALE GENOMIC DNA]</scope>
    <source>
        <strain evidence="1 2">CP-40</strain>
    </source>
</reference>
<dbReference type="Proteomes" id="UP000481454">
    <property type="component" value="Unassembled WGS sequence"/>
</dbReference>
<comment type="caution">
    <text evidence="1">The sequence shown here is derived from an EMBL/GenBank/DDBJ whole genome shotgun (WGS) entry which is preliminary data.</text>
</comment>